<dbReference type="CDD" id="cd18808">
    <property type="entry name" value="SF1_C_Upf1"/>
    <property type="match status" value="1"/>
</dbReference>
<feature type="region of interest" description="Disordered" evidence="1">
    <location>
        <begin position="75"/>
        <end position="158"/>
    </location>
</feature>
<feature type="compositionally biased region" description="Basic residues" evidence="1">
    <location>
        <begin position="13"/>
        <end position="22"/>
    </location>
</feature>
<feature type="compositionally biased region" description="Polar residues" evidence="1">
    <location>
        <begin position="82"/>
        <end position="92"/>
    </location>
</feature>
<feature type="compositionally biased region" description="Basic and acidic residues" evidence="1">
    <location>
        <begin position="1"/>
        <end position="12"/>
    </location>
</feature>
<dbReference type="InParanoid" id="A0A6L2PV44"/>
<organism evidence="3 4">
    <name type="scientific">Coptotermes formosanus</name>
    <name type="common">Formosan subterranean termite</name>
    <dbReference type="NCBI Taxonomy" id="36987"/>
    <lineage>
        <taxon>Eukaryota</taxon>
        <taxon>Metazoa</taxon>
        <taxon>Ecdysozoa</taxon>
        <taxon>Arthropoda</taxon>
        <taxon>Hexapoda</taxon>
        <taxon>Insecta</taxon>
        <taxon>Pterygota</taxon>
        <taxon>Neoptera</taxon>
        <taxon>Polyneoptera</taxon>
        <taxon>Dictyoptera</taxon>
        <taxon>Blattodea</taxon>
        <taxon>Blattoidea</taxon>
        <taxon>Termitoidae</taxon>
        <taxon>Rhinotermitidae</taxon>
        <taxon>Coptotermes</taxon>
    </lineage>
</organism>
<feature type="compositionally biased region" description="Polar residues" evidence="1">
    <location>
        <begin position="119"/>
        <end position="137"/>
    </location>
</feature>
<dbReference type="PANTHER" id="PTHR10887:SF341">
    <property type="entry name" value="NFX1-TYPE ZINC FINGER-CONTAINING PROTEIN 1"/>
    <property type="match status" value="1"/>
</dbReference>
<dbReference type="PANTHER" id="PTHR10887">
    <property type="entry name" value="DNA2/NAM7 HELICASE FAMILY"/>
    <property type="match status" value="1"/>
</dbReference>
<sequence length="1149" mass="129295">MHSNQRQEDGRAKRGHLKKTHQAHSQERRDRVSTTSQHRVWRRSDSEARIHECMPLGGTENKVWLSTLESRKREWVTPPETGVSQHRVWQSGSKDRTHPTGPRASQHQLGQNRPEDSMHQQGAAPTSRPVQRNLRQSDSVDRTHKHGTTPTSGVSQQRLWRSCLEDRTSQQGQKVSDMHGGRMTVAVVMKQLAQLYGGHVDASKAAELVQVCTPNFLQQLEAFIRSTAPDVAFFSDLATFCRRAFTSLPSSVCVHFQHTLMTSLWVVEKLGNPALKDQFARLQDKLVEHVHRSRELDTRVVQQNFRSVPVLPAQSDAFLSPLNGTSAAVSSAEERYLSKLFFSLYEAFMGCIRDDIRSFRDTQHTPLQPASSVQFCQGVRFISPVLMGDCLCLAVSLTPVCHLRLGTLVCFSCDGFRSLLFATVKCTDGQILVQLCGKGHQVTKQLFEHEYMMANSGLCAEPSVSVLLTLQQLQAVPMRHFLVEGGTGLGRKHHVQEQPDLDSLQREAFSHALTQELCLVLGPPGSGKTHVACAVAHNTSFPVLVLCKSHSGLNTFLQRLAPLTVMRLSDKTKHQQNKERRKMQVHKNTVLVHLRKLELDLALLASSDGVVALESFRESGVVCDAHFRSFLHQPDTTSVYYSWLIDETSPHDVHPDPRSLVPFSGAAPHTEDPVLSAVQPSLKWAERLENVEKKRSEVNAYINKLQERWGYGEDVTKEIHVQKELYRLLAFKRKQLKGWLTKTWLTKTWSSDRLKTCHDLWKLKPVERWGLYFVWVAALRAQLLDRLENLQHELTLEDRKLELVDQLIDVKAAQQVAVVGATAGEATRLRSVLEKLAPTTVIVDEATHITEAQLVTCLPQSCQHLVLLGKCAVFEYLTVAAHLPSLVHRLTEKGMAISELKTQHRMQPQIAKLIISTLCPGLESHTSVSSMCKVKGVNHNMFFISHEHLADKVGNICDYQNLQEADFLLALCHHLMLQGYSAQDIVILTTCPSQQRYLQKECESSLLLSHVRAHLVEEFCGQECRIVLVSTVHPDSACCTENINVMLTRAQEGLYITGNLQTLANRSSIWHVIQKALEKDDAVGTQLLLRCQIHPDELTAVSSAADFLHIPEGGCMLPCNYTLKCGHTCDKQCHISDREHDSYQCKRHE</sequence>
<dbReference type="SUPFAM" id="SSF52540">
    <property type="entry name" value="P-loop containing nucleoside triphosphate hydrolases"/>
    <property type="match status" value="1"/>
</dbReference>
<dbReference type="GO" id="GO:0031048">
    <property type="term" value="P:regulatory ncRNA-mediated heterochromatin formation"/>
    <property type="evidence" value="ECO:0007669"/>
    <property type="project" value="TreeGrafter"/>
</dbReference>
<dbReference type="GO" id="GO:0031380">
    <property type="term" value="C:nuclear RNA-directed RNA polymerase complex"/>
    <property type="evidence" value="ECO:0007669"/>
    <property type="project" value="TreeGrafter"/>
</dbReference>
<protein>
    <recommendedName>
        <fullName evidence="2">DNA2/NAM7 helicase-like C-terminal domain-containing protein</fullName>
    </recommendedName>
</protein>
<evidence type="ECO:0000259" key="2">
    <source>
        <dbReference type="Pfam" id="PF13087"/>
    </source>
</evidence>
<name>A0A6L2PV44_COPFO</name>
<dbReference type="InterPro" id="IPR027417">
    <property type="entry name" value="P-loop_NTPase"/>
</dbReference>
<gene>
    <name evidence="3" type="ORF">Cfor_11529</name>
</gene>
<dbReference type="Gene3D" id="3.40.50.300">
    <property type="entry name" value="P-loop containing nucleotide triphosphate hydrolases"/>
    <property type="match status" value="3"/>
</dbReference>
<proteinExistence type="predicted"/>
<feature type="compositionally biased region" description="Polar residues" evidence="1">
    <location>
        <begin position="148"/>
        <end position="158"/>
    </location>
</feature>
<keyword evidence="4" id="KW-1185">Reference proteome</keyword>
<evidence type="ECO:0000256" key="1">
    <source>
        <dbReference type="SAM" id="MobiDB-lite"/>
    </source>
</evidence>
<feature type="domain" description="DNA2/NAM7 helicase-like C-terminal" evidence="2">
    <location>
        <begin position="885"/>
        <end position="1059"/>
    </location>
</feature>
<feature type="region of interest" description="Disordered" evidence="1">
    <location>
        <begin position="1"/>
        <end position="44"/>
    </location>
</feature>
<accession>A0A6L2PV44</accession>
<dbReference type="InterPro" id="IPR047187">
    <property type="entry name" value="SF1_C_Upf1"/>
</dbReference>
<comment type="caution">
    <text evidence="3">The sequence shown here is derived from an EMBL/GenBank/DDBJ whole genome shotgun (WGS) entry which is preliminary data.</text>
</comment>
<evidence type="ECO:0000313" key="4">
    <source>
        <dbReference type="Proteomes" id="UP000502823"/>
    </source>
</evidence>
<dbReference type="Pfam" id="PF13087">
    <property type="entry name" value="AAA_12"/>
    <property type="match status" value="1"/>
</dbReference>
<dbReference type="InterPro" id="IPR041679">
    <property type="entry name" value="DNA2/NAM7-like_C"/>
</dbReference>
<dbReference type="OrthoDB" id="2423195at2759"/>
<dbReference type="InterPro" id="IPR045055">
    <property type="entry name" value="DNA2/NAM7-like"/>
</dbReference>
<dbReference type="AlphaFoldDB" id="A0A6L2PV44"/>
<reference evidence="4" key="1">
    <citation type="submission" date="2020-01" db="EMBL/GenBank/DDBJ databases">
        <title>Draft genome sequence of the Termite Coptotermes fromosanus.</title>
        <authorList>
            <person name="Itakura S."/>
            <person name="Yosikawa Y."/>
            <person name="Umezawa K."/>
        </authorList>
    </citation>
    <scope>NUCLEOTIDE SEQUENCE [LARGE SCALE GENOMIC DNA]</scope>
</reference>
<dbReference type="EMBL" id="BLKM01005504">
    <property type="protein sequence ID" value="GFG34518.1"/>
    <property type="molecule type" value="Genomic_DNA"/>
</dbReference>
<dbReference type="Proteomes" id="UP000502823">
    <property type="component" value="Unassembled WGS sequence"/>
</dbReference>
<evidence type="ECO:0000313" key="3">
    <source>
        <dbReference type="EMBL" id="GFG34518.1"/>
    </source>
</evidence>